<evidence type="ECO:0000256" key="1">
    <source>
        <dbReference type="SAM" id="Phobius"/>
    </source>
</evidence>
<proteinExistence type="predicted"/>
<name>A0ABQ9ZS21_9CRUS</name>
<dbReference type="Proteomes" id="UP001234178">
    <property type="component" value="Unassembled WGS sequence"/>
</dbReference>
<comment type="caution">
    <text evidence="2">The sequence shown here is derived from an EMBL/GenBank/DDBJ whole genome shotgun (WGS) entry which is preliminary data.</text>
</comment>
<gene>
    <name evidence="2" type="ORF">OUZ56_030537</name>
</gene>
<organism evidence="2 3">
    <name type="scientific">Daphnia magna</name>
    <dbReference type="NCBI Taxonomy" id="35525"/>
    <lineage>
        <taxon>Eukaryota</taxon>
        <taxon>Metazoa</taxon>
        <taxon>Ecdysozoa</taxon>
        <taxon>Arthropoda</taxon>
        <taxon>Crustacea</taxon>
        <taxon>Branchiopoda</taxon>
        <taxon>Diplostraca</taxon>
        <taxon>Cladocera</taxon>
        <taxon>Anomopoda</taxon>
        <taxon>Daphniidae</taxon>
        <taxon>Daphnia</taxon>
    </lineage>
</organism>
<keyword evidence="1" id="KW-1133">Transmembrane helix</keyword>
<keyword evidence="1" id="KW-0472">Membrane</keyword>
<sequence length="95" mass="10802">MGCRNLNDKILNTGKQKLLKDIGECIFSERSWKIEVMFRRLRQTVISVLVAAVHIFPVQSVQILLMVLLLCPIQQQNMQIGSGKLLALVLFSCFL</sequence>
<keyword evidence="3" id="KW-1185">Reference proteome</keyword>
<accession>A0ABQ9ZS21</accession>
<keyword evidence="1" id="KW-0812">Transmembrane</keyword>
<protein>
    <submittedName>
        <fullName evidence="2">Uncharacterized protein</fullName>
    </submittedName>
</protein>
<reference evidence="2 3" key="1">
    <citation type="journal article" date="2023" name="Nucleic Acids Res.">
        <title>The hologenome of Daphnia magna reveals possible DNA methylation and microbiome-mediated evolution of the host genome.</title>
        <authorList>
            <person name="Chaturvedi A."/>
            <person name="Li X."/>
            <person name="Dhandapani V."/>
            <person name="Marshall H."/>
            <person name="Kissane S."/>
            <person name="Cuenca-Cambronero M."/>
            <person name="Asole G."/>
            <person name="Calvet F."/>
            <person name="Ruiz-Romero M."/>
            <person name="Marangio P."/>
            <person name="Guigo R."/>
            <person name="Rago D."/>
            <person name="Mirbahai L."/>
            <person name="Eastwood N."/>
            <person name="Colbourne J.K."/>
            <person name="Zhou J."/>
            <person name="Mallon E."/>
            <person name="Orsini L."/>
        </authorList>
    </citation>
    <scope>NUCLEOTIDE SEQUENCE [LARGE SCALE GENOMIC DNA]</scope>
    <source>
        <strain evidence="2">LRV0_1</strain>
    </source>
</reference>
<evidence type="ECO:0000313" key="3">
    <source>
        <dbReference type="Proteomes" id="UP001234178"/>
    </source>
</evidence>
<dbReference type="EMBL" id="JAOYFB010000005">
    <property type="protein sequence ID" value="KAK4015563.1"/>
    <property type="molecule type" value="Genomic_DNA"/>
</dbReference>
<evidence type="ECO:0000313" key="2">
    <source>
        <dbReference type="EMBL" id="KAK4015563.1"/>
    </source>
</evidence>
<feature type="transmembrane region" description="Helical" evidence="1">
    <location>
        <begin position="45"/>
        <end position="70"/>
    </location>
</feature>